<evidence type="ECO:0008006" key="3">
    <source>
        <dbReference type="Google" id="ProtNLM"/>
    </source>
</evidence>
<dbReference type="Proteomes" id="UP000032552">
    <property type="component" value="Unassembled WGS sequence"/>
</dbReference>
<comment type="caution">
    <text evidence="1">The sequence shown here is derived from an EMBL/GenBank/DDBJ whole genome shotgun (WGS) entry which is preliminary data.</text>
</comment>
<dbReference type="GeneID" id="57090470"/>
<proteinExistence type="predicted"/>
<dbReference type="RefSeq" id="WP_003566023.1">
    <property type="nucleotide sequence ID" value="NZ_BAYM01000247.1"/>
</dbReference>
<sequence length="172" mass="19331">MKQIPKQPAQLFAGHAYTVESSDQLGTFQPAWQDFEAQLGFKTLDDLAEIPNRSAMVVFSPYDTFLYWIGSLLPADAAVPKPYEAFRLPEATAGQVRQPATSVLLKQLPLATSFNKGLQLIEKAGYPLPERLGQTDHPYYLESYLIQNGAVHQVAYRLYIDPHQLKGVDEYE</sequence>
<gene>
    <name evidence="1" type="ORF">LC0644_2305</name>
</gene>
<name>A0A0C9PS17_LACPA</name>
<reference evidence="2" key="1">
    <citation type="submission" date="2014-05" db="EMBL/GenBank/DDBJ databases">
        <title>Whole genome sequencing of Lactobacillus casei NRIC0644.</title>
        <authorList>
            <person name="Atarashi H."/>
            <person name="Yoshida Y."/>
            <person name="Fujimura S."/>
            <person name="Tanaka N."/>
            <person name="Shiwa Y."/>
            <person name="Yoshikawa H."/>
            <person name="Okada S."/>
            <person name="Nakagawa J."/>
        </authorList>
    </citation>
    <scope>NUCLEOTIDE SEQUENCE [LARGE SCALE GENOMIC DNA]</scope>
    <source>
        <strain evidence="2">NRIC0644</strain>
    </source>
</reference>
<organism evidence="1 2">
    <name type="scientific">Lacticaseibacillus paracasei NRIC 0644</name>
    <dbReference type="NCBI Taxonomy" id="1435038"/>
    <lineage>
        <taxon>Bacteria</taxon>
        <taxon>Bacillati</taxon>
        <taxon>Bacillota</taxon>
        <taxon>Bacilli</taxon>
        <taxon>Lactobacillales</taxon>
        <taxon>Lactobacillaceae</taxon>
        <taxon>Lacticaseibacillus</taxon>
    </lineage>
</organism>
<accession>A0A0C9PS17</accession>
<evidence type="ECO:0000313" key="1">
    <source>
        <dbReference type="EMBL" id="GAN37716.1"/>
    </source>
</evidence>
<evidence type="ECO:0000313" key="2">
    <source>
        <dbReference type="Proteomes" id="UP000032552"/>
    </source>
</evidence>
<dbReference type="EMBL" id="BAYM01000247">
    <property type="protein sequence ID" value="GAN37716.1"/>
    <property type="molecule type" value="Genomic_DNA"/>
</dbReference>
<protein>
    <recommendedName>
        <fullName evidence="3">GyrI-like small molecule binding domain-containing protein</fullName>
    </recommendedName>
</protein>
<dbReference type="AlphaFoldDB" id="A0A0C9PS17"/>